<keyword evidence="6" id="KW-1185">Reference proteome</keyword>
<dbReference type="Gene3D" id="3.40.630.40">
    <property type="entry name" value="Zn-dependent exopeptidases"/>
    <property type="match status" value="1"/>
</dbReference>
<dbReference type="RefSeq" id="WP_166007262.1">
    <property type="nucleotide sequence ID" value="NZ_CP049886.1"/>
</dbReference>
<proteinExistence type="predicted"/>
<dbReference type="PROSITE" id="PS51781">
    <property type="entry name" value="SH3B"/>
    <property type="match status" value="1"/>
</dbReference>
<evidence type="ECO:0000259" key="4">
    <source>
        <dbReference type="PROSITE" id="PS51781"/>
    </source>
</evidence>
<dbReference type="KEGG" id="vah:G7081_02980"/>
<reference evidence="5 6" key="1">
    <citation type="submission" date="2020-03" db="EMBL/GenBank/DDBJ databases">
        <title>Vagococcus sp. nov., isolated from beetles.</title>
        <authorList>
            <person name="Hyun D.-W."/>
            <person name="Bae J.-W."/>
        </authorList>
    </citation>
    <scope>NUCLEOTIDE SEQUENCE [LARGE SCALE GENOMIC DNA]</scope>
    <source>
        <strain evidence="5 6">HDW17A</strain>
    </source>
</reference>
<evidence type="ECO:0000256" key="3">
    <source>
        <dbReference type="SAM" id="Phobius"/>
    </source>
</evidence>
<keyword evidence="3" id="KW-1133">Transmembrane helix</keyword>
<dbReference type="GO" id="GO:0008745">
    <property type="term" value="F:N-acetylmuramoyl-L-alanine amidase activity"/>
    <property type="evidence" value="ECO:0007669"/>
    <property type="project" value="InterPro"/>
</dbReference>
<dbReference type="GO" id="GO:0009253">
    <property type="term" value="P:peptidoglycan catabolic process"/>
    <property type="evidence" value="ECO:0007669"/>
    <property type="project" value="InterPro"/>
</dbReference>
<dbReference type="SMART" id="SM00646">
    <property type="entry name" value="Ami_3"/>
    <property type="match status" value="1"/>
</dbReference>
<dbReference type="SMART" id="SM00287">
    <property type="entry name" value="SH3b"/>
    <property type="match status" value="3"/>
</dbReference>
<sequence length="431" mass="47542">MELPEKQNQIKLLFLTSMALLAIALLVTLGLSFSNLNPTKNVIILSETAEIKSSPSKNAKTIQELHQGDMLQVSNQKQHWYKVKTDKKQTGWLKTTQTNFGEPMPGTKQNAVISEKKVPLTLKPNNESNVIQTLKKGSKVIVTAELTGWTQITYNKVQGWVPSTSLKKHGKKDGEAALENKVYTRQKGTAIRKEPKQTSDTLSVAPYGEKLIFLSQVDDWYQVLTDDKKVGYVPNWVATFSKPSKTDPYQISPLADKTIVLDPGHGGKDKGATSNNGEVKEATLTLATANYIKKALEETGAKVLLTRTDDSEPKMPNKKKGAKFDLVISLHYDSSGTDDGATGTTVYYHHASDQVLAQAVNTELAQVLTIPNRGIEAGTAEDAPDGESSSLRLDLGYMNNDSDVREFITKTYQEDLAKSLTKGLMTYYEIR</sequence>
<dbReference type="InterPro" id="IPR002508">
    <property type="entry name" value="MurNAc-LAA_cat"/>
</dbReference>
<keyword evidence="3" id="KW-0472">Membrane</keyword>
<keyword evidence="2" id="KW-0961">Cell wall biogenesis/degradation</keyword>
<name>A0A6G8AMF0_9ENTE</name>
<keyword evidence="1" id="KW-0378">Hydrolase</keyword>
<dbReference type="Pfam" id="PF01520">
    <property type="entry name" value="Amidase_3"/>
    <property type="match status" value="1"/>
</dbReference>
<dbReference type="InterPro" id="IPR050695">
    <property type="entry name" value="N-acetylmuramoyl_amidase_3"/>
</dbReference>
<feature type="domain" description="SH3b" evidence="4">
    <location>
        <begin position="108"/>
        <end position="173"/>
    </location>
</feature>
<dbReference type="EMBL" id="CP049886">
    <property type="protein sequence ID" value="QIL46103.1"/>
    <property type="molecule type" value="Genomic_DNA"/>
</dbReference>
<dbReference type="CDD" id="cd02696">
    <property type="entry name" value="MurNAc-LAA"/>
    <property type="match status" value="1"/>
</dbReference>
<evidence type="ECO:0000313" key="6">
    <source>
        <dbReference type="Proteomes" id="UP000500890"/>
    </source>
</evidence>
<protein>
    <submittedName>
        <fullName evidence="5">SH3 domain-containing protein</fullName>
    </submittedName>
</protein>
<gene>
    <name evidence="5" type="ORF">G7081_02980</name>
</gene>
<dbReference type="Gene3D" id="2.30.30.40">
    <property type="entry name" value="SH3 Domains"/>
    <property type="match status" value="3"/>
</dbReference>
<evidence type="ECO:0000256" key="1">
    <source>
        <dbReference type="ARBA" id="ARBA00022801"/>
    </source>
</evidence>
<dbReference type="InterPro" id="IPR003646">
    <property type="entry name" value="SH3-like_bac-type"/>
</dbReference>
<dbReference type="PANTHER" id="PTHR30404:SF7">
    <property type="entry name" value="CELL WALL AMIDASE LYTH-RELATED"/>
    <property type="match status" value="1"/>
</dbReference>
<dbReference type="Pfam" id="PF08239">
    <property type="entry name" value="SH3_3"/>
    <property type="match status" value="3"/>
</dbReference>
<organism evidence="5 6">
    <name type="scientific">Vagococcus coleopterorum</name>
    <dbReference type="NCBI Taxonomy" id="2714946"/>
    <lineage>
        <taxon>Bacteria</taxon>
        <taxon>Bacillati</taxon>
        <taxon>Bacillota</taxon>
        <taxon>Bacilli</taxon>
        <taxon>Lactobacillales</taxon>
        <taxon>Enterococcaceae</taxon>
        <taxon>Vagococcus</taxon>
    </lineage>
</organism>
<dbReference type="PANTHER" id="PTHR30404">
    <property type="entry name" value="N-ACETYLMURAMOYL-L-ALANINE AMIDASE"/>
    <property type="match status" value="1"/>
</dbReference>
<dbReference type="Proteomes" id="UP000500890">
    <property type="component" value="Chromosome"/>
</dbReference>
<dbReference type="GO" id="GO:0030288">
    <property type="term" value="C:outer membrane-bounded periplasmic space"/>
    <property type="evidence" value="ECO:0007669"/>
    <property type="project" value="TreeGrafter"/>
</dbReference>
<dbReference type="SUPFAM" id="SSF53187">
    <property type="entry name" value="Zn-dependent exopeptidases"/>
    <property type="match status" value="1"/>
</dbReference>
<evidence type="ECO:0000313" key="5">
    <source>
        <dbReference type="EMBL" id="QIL46103.1"/>
    </source>
</evidence>
<dbReference type="GO" id="GO:0071555">
    <property type="term" value="P:cell wall organization"/>
    <property type="evidence" value="ECO:0007669"/>
    <property type="project" value="UniProtKB-KW"/>
</dbReference>
<evidence type="ECO:0000256" key="2">
    <source>
        <dbReference type="ARBA" id="ARBA00023316"/>
    </source>
</evidence>
<accession>A0A6G8AMF0</accession>
<dbReference type="AlphaFoldDB" id="A0A6G8AMF0"/>
<keyword evidence="3" id="KW-0812">Transmembrane</keyword>
<feature type="transmembrane region" description="Helical" evidence="3">
    <location>
        <begin position="12"/>
        <end position="33"/>
    </location>
</feature>